<protein>
    <submittedName>
        <fullName evidence="1">Predicted periplasmic lipoprotein</fullName>
    </submittedName>
</protein>
<dbReference type="InterPro" id="IPR014582">
    <property type="entry name" value="UCP033535_lipo"/>
</dbReference>
<dbReference type="RefSeq" id="WP_062419432.1">
    <property type="nucleotide sequence ID" value="NZ_BBXZ01000159.1"/>
</dbReference>
<dbReference type="Gene3D" id="1.10.10.1260">
    <property type="entry name" value="Envelope glycoprotein gp160, DUF2291, helical domain"/>
    <property type="match status" value="1"/>
</dbReference>
<dbReference type="Pfam" id="PF10054">
    <property type="entry name" value="DUF2291"/>
    <property type="match status" value="1"/>
</dbReference>
<dbReference type="Proteomes" id="UP000050501">
    <property type="component" value="Unassembled WGS sequence"/>
</dbReference>
<dbReference type="EMBL" id="LGCM01000003">
    <property type="protein sequence ID" value="KPL91547.1"/>
    <property type="molecule type" value="Genomic_DNA"/>
</dbReference>
<dbReference type="EMBL" id="DF967975">
    <property type="protein sequence ID" value="GAP19123.1"/>
    <property type="molecule type" value="Genomic_DNA"/>
</dbReference>
<dbReference type="InterPro" id="IPR036215">
    <property type="entry name" value="TM0957-like_sf"/>
</dbReference>
<evidence type="ECO:0000313" key="2">
    <source>
        <dbReference type="EMBL" id="KPL91547.1"/>
    </source>
</evidence>
<dbReference type="AlphaFoldDB" id="A0A0N0RD15"/>
<dbReference type="Gene3D" id="2.40.50.420">
    <property type="entry name" value="Envelope glycoprotein gp160, DUF2291, alpha/beta domain"/>
    <property type="match status" value="1"/>
</dbReference>
<keyword evidence="3" id="KW-1185">Reference proteome</keyword>
<proteinExistence type="predicted"/>
<keyword evidence="1" id="KW-0449">Lipoprotein</keyword>
<organism evidence="1">
    <name type="scientific">Levilinea saccharolytica</name>
    <dbReference type="NCBI Taxonomy" id="229921"/>
    <lineage>
        <taxon>Bacteria</taxon>
        <taxon>Bacillati</taxon>
        <taxon>Chloroflexota</taxon>
        <taxon>Anaerolineae</taxon>
        <taxon>Anaerolineales</taxon>
        <taxon>Anaerolineaceae</taxon>
        <taxon>Levilinea</taxon>
    </lineage>
</organism>
<gene>
    <name evidence="2" type="ORF">ADN01_01095</name>
    <name evidence="1" type="ORF">LSAC_03022</name>
</gene>
<dbReference type="SUPFAM" id="SSF141318">
    <property type="entry name" value="TM0957-like"/>
    <property type="match status" value="1"/>
</dbReference>
<dbReference type="OrthoDB" id="156515at2"/>
<evidence type="ECO:0000313" key="1">
    <source>
        <dbReference type="EMBL" id="GAP19123.1"/>
    </source>
</evidence>
<accession>A0A0N0RD15</accession>
<sequence length="233" mass="25428">MTQKIVKIIIALAALICLVLVGRFGFTVVKIADEEKAVQSEAFDPVSYVDGIWASQILPAFDEKAVELSNILSEIEVNEQGTAPKDDLVKIAEHYGLITVGEAHVYMVKGSGTIVNVNTETSLGTVEVKLDGYDGPIKVLLYVGTRIPSDETSIRDSVGFISFGDFKEQTEYGKVGSEINKRVLTDVLGGLDKNSMMGKTISFKGAFNIRTFNLIQIDLKNIRIVPVQIELGE</sequence>
<reference evidence="2 3" key="2">
    <citation type="submission" date="2015-07" db="EMBL/GenBank/DDBJ databases">
        <title>Genome sequence of Levilinea saccharolytica DSM 16555.</title>
        <authorList>
            <person name="Hemp J."/>
            <person name="Ward L.M."/>
            <person name="Pace L.A."/>
            <person name="Fischer W.W."/>
        </authorList>
    </citation>
    <scope>NUCLEOTIDE SEQUENCE [LARGE SCALE GENOMIC DNA]</scope>
    <source>
        <strain evidence="2 3">KIBI-1</strain>
    </source>
</reference>
<evidence type="ECO:0000313" key="3">
    <source>
        <dbReference type="Proteomes" id="UP000050501"/>
    </source>
</evidence>
<reference evidence="1" key="1">
    <citation type="journal article" date="2015" name="Genome Announc.">
        <title>Draft Genome Sequences of Anaerolinea thermolimosa IMO-1, Bellilinea caldifistulae GOMI-1, Leptolinea tardivitalis YMTK-2, Levilinea saccharolytica KIBI-1, Longilinea arvoryzae KOME-1, Previously Described as Members of the Class Anaerolineae (Chloroflexi).</title>
        <authorList>
            <person name="Matsuura N."/>
            <person name="Tourlousse M.D."/>
            <person name="Ohashi A."/>
            <person name="Hugenholtz P."/>
            <person name="Sekiguchi Y."/>
        </authorList>
    </citation>
    <scope>NUCLEOTIDE SEQUENCE</scope>
    <source>
        <strain evidence="1">KIBI-1</strain>
    </source>
</reference>
<dbReference type="STRING" id="229921.ADN01_01095"/>
<name>A0A0N0RD15_9CHLR</name>